<dbReference type="GO" id="GO:0004180">
    <property type="term" value="F:carboxypeptidase activity"/>
    <property type="evidence" value="ECO:0007669"/>
    <property type="project" value="UniProtKB-KW"/>
</dbReference>
<keyword evidence="2" id="KW-0645">Protease</keyword>
<name>A0A5C1QKH9_9SPIO</name>
<dbReference type="PANTHER" id="PTHR34385">
    <property type="entry name" value="D-ALANYL-D-ALANINE CARBOXYPEPTIDASE"/>
    <property type="match status" value="1"/>
</dbReference>
<sequence>MQKILLILTLILFIFQGCSKEEPQESSEPKVAVDYLHPAYNFTKEDLPHITEDLPENIAKGIEERPEYFLQLIKAVFEKNRDLVRLVNKENGLKPDDIPSDLVHLDDYRTGLSLSRPGHRLREICMPSLLAMTEAAGQEGIELLISSSYRSYDYQDGLYSRYVERDGQEAADRYSARPGKSQHQLGTALDFGSIDDSFAETDAGKWLSENAWKYGFSLSYPLGLEDYTGYVWESWHYRYIGEKASELEREFFGGIQERMLRYLKNKSSLINAALIP</sequence>
<keyword evidence="2" id="KW-0378">Hydrolase</keyword>
<dbReference type="Proteomes" id="UP000324209">
    <property type="component" value="Chromosome"/>
</dbReference>
<dbReference type="PANTHER" id="PTHR34385:SF1">
    <property type="entry name" value="PEPTIDOGLYCAN L-ALANYL-D-GLUTAMATE ENDOPEPTIDASE CWLK"/>
    <property type="match status" value="1"/>
</dbReference>
<dbReference type="KEGG" id="ock:EXM22_07425"/>
<evidence type="ECO:0000259" key="1">
    <source>
        <dbReference type="Pfam" id="PF02557"/>
    </source>
</evidence>
<dbReference type="Gene3D" id="3.30.1380.10">
    <property type="match status" value="1"/>
</dbReference>
<protein>
    <submittedName>
        <fullName evidence="2">D-alanyl-D-alanine carboxypeptidase family protein</fullName>
    </submittedName>
</protein>
<dbReference type="InterPro" id="IPR052179">
    <property type="entry name" value="DD-CPase-like"/>
</dbReference>
<dbReference type="InterPro" id="IPR009045">
    <property type="entry name" value="Zn_M74/Hedgehog-like"/>
</dbReference>
<dbReference type="RefSeq" id="WP_149485908.1">
    <property type="nucleotide sequence ID" value="NZ_CP036150.1"/>
</dbReference>
<dbReference type="AlphaFoldDB" id="A0A5C1QKH9"/>
<dbReference type="Pfam" id="PF02557">
    <property type="entry name" value="VanY"/>
    <property type="match status" value="1"/>
</dbReference>
<evidence type="ECO:0000313" key="2">
    <source>
        <dbReference type="EMBL" id="QEN07828.1"/>
    </source>
</evidence>
<dbReference type="CDD" id="cd14852">
    <property type="entry name" value="LD-carboxypeptidase"/>
    <property type="match status" value="1"/>
</dbReference>
<accession>A0A5C1QKH9</accession>
<gene>
    <name evidence="2" type="ORF">EXM22_07425</name>
</gene>
<dbReference type="OrthoDB" id="9792074at2"/>
<organism evidence="2 3">
    <name type="scientific">Oceanispirochaeta crateris</name>
    <dbReference type="NCBI Taxonomy" id="2518645"/>
    <lineage>
        <taxon>Bacteria</taxon>
        <taxon>Pseudomonadati</taxon>
        <taxon>Spirochaetota</taxon>
        <taxon>Spirochaetia</taxon>
        <taxon>Spirochaetales</taxon>
        <taxon>Spirochaetaceae</taxon>
        <taxon>Oceanispirochaeta</taxon>
    </lineage>
</organism>
<evidence type="ECO:0000313" key="3">
    <source>
        <dbReference type="Proteomes" id="UP000324209"/>
    </source>
</evidence>
<keyword evidence="2" id="KW-0121">Carboxypeptidase</keyword>
<dbReference type="EMBL" id="CP036150">
    <property type="protein sequence ID" value="QEN07828.1"/>
    <property type="molecule type" value="Genomic_DNA"/>
</dbReference>
<dbReference type="SUPFAM" id="SSF55166">
    <property type="entry name" value="Hedgehog/DD-peptidase"/>
    <property type="match status" value="1"/>
</dbReference>
<feature type="domain" description="D-alanyl-D-alanine carboxypeptidase-like core" evidence="1">
    <location>
        <begin position="119"/>
        <end position="241"/>
    </location>
</feature>
<dbReference type="InterPro" id="IPR003709">
    <property type="entry name" value="VanY-like_core_dom"/>
</dbReference>
<dbReference type="GO" id="GO:0006508">
    <property type="term" value="P:proteolysis"/>
    <property type="evidence" value="ECO:0007669"/>
    <property type="project" value="InterPro"/>
</dbReference>
<reference evidence="2 3" key="1">
    <citation type="submission" date="2019-02" db="EMBL/GenBank/DDBJ databases">
        <title>Complete Genome Sequence and Methylome Analysis of free living Spirochaetas.</title>
        <authorList>
            <person name="Fomenkov A."/>
            <person name="Dubinina G."/>
            <person name="Leshcheva N."/>
            <person name="Mikheeva N."/>
            <person name="Grabovich M."/>
            <person name="Vincze T."/>
            <person name="Roberts R.J."/>
        </authorList>
    </citation>
    <scope>NUCLEOTIDE SEQUENCE [LARGE SCALE GENOMIC DNA]</scope>
    <source>
        <strain evidence="2 3">K2</strain>
    </source>
</reference>
<proteinExistence type="predicted"/>
<keyword evidence="3" id="KW-1185">Reference proteome</keyword>
<dbReference type="InterPro" id="IPR058193">
    <property type="entry name" value="VanY/YodJ_core_dom"/>
</dbReference>